<dbReference type="InterPro" id="IPR015424">
    <property type="entry name" value="PyrdxlP-dep_Trfase"/>
</dbReference>
<dbReference type="InterPro" id="IPR004839">
    <property type="entry name" value="Aminotransferase_I/II_large"/>
</dbReference>
<dbReference type="NCBIfam" id="TIGR03801">
    <property type="entry name" value="asp_4_decarbox"/>
    <property type="match status" value="1"/>
</dbReference>
<dbReference type="InterPro" id="IPR015422">
    <property type="entry name" value="PyrdxlP-dep_Trfase_small"/>
</dbReference>
<dbReference type="Gene3D" id="3.40.640.10">
    <property type="entry name" value="Type I PLP-dependent aspartate aminotransferase-like (Major domain)"/>
    <property type="match status" value="1"/>
</dbReference>
<comment type="cofactor">
    <cofactor evidence="2">
        <name>pyridoxal 5'-phosphate</name>
        <dbReference type="ChEBI" id="CHEBI:597326"/>
    </cofactor>
</comment>
<dbReference type="GO" id="GO:0006520">
    <property type="term" value="P:amino acid metabolic process"/>
    <property type="evidence" value="ECO:0007669"/>
    <property type="project" value="TreeGrafter"/>
</dbReference>
<keyword evidence="2" id="KW-0808">Transferase</keyword>
<dbReference type="CDD" id="cd00609">
    <property type="entry name" value="AAT_like"/>
    <property type="match status" value="1"/>
</dbReference>
<dbReference type="Gene3D" id="1.10.20.110">
    <property type="match status" value="1"/>
</dbReference>
<dbReference type="Gene3D" id="3.90.1150.10">
    <property type="entry name" value="Aspartate Aminotransferase, domain 1"/>
    <property type="match status" value="1"/>
</dbReference>
<keyword evidence="5" id="KW-1185">Reference proteome</keyword>
<keyword evidence="1" id="KW-0663">Pyridoxal phosphate</keyword>
<evidence type="ECO:0000313" key="5">
    <source>
        <dbReference type="Proteomes" id="UP000602076"/>
    </source>
</evidence>
<dbReference type="PANTHER" id="PTHR43795:SF2">
    <property type="entry name" value="BIFUNCTIONAL ASPARTATE AMINOTRANSFERASE AND GLUTAMATE_ASPARTATE-PREPHENATE AMINOTRANSFERASE"/>
    <property type="match status" value="1"/>
</dbReference>
<dbReference type="InterPro" id="IPR004838">
    <property type="entry name" value="NHTrfase_class1_PyrdxlP-BS"/>
</dbReference>
<dbReference type="AlphaFoldDB" id="A0A927CV12"/>
<protein>
    <recommendedName>
        <fullName evidence="2">Aminotransferase</fullName>
        <ecNumber evidence="2">2.6.1.-</ecNumber>
    </recommendedName>
</protein>
<proteinExistence type="inferred from homology"/>
<dbReference type="GO" id="GO:0016829">
    <property type="term" value="F:lyase activity"/>
    <property type="evidence" value="ECO:0007669"/>
    <property type="project" value="UniProtKB-KW"/>
</dbReference>
<dbReference type="EC" id="2.6.1.-" evidence="2"/>
<evidence type="ECO:0000256" key="2">
    <source>
        <dbReference type="RuleBase" id="RU000481"/>
    </source>
</evidence>
<dbReference type="Proteomes" id="UP000602076">
    <property type="component" value="Unassembled WGS sequence"/>
</dbReference>
<evidence type="ECO:0000256" key="1">
    <source>
        <dbReference type="ARBA" id="ARBA00022898"/>
    </source>
</evidence>
<dbReference type="InterPro" id="IPR015421">
    <property type="entry name" value="PyrdxlP-dep_Trfase_major"/>
</dbReference>
<dbReference type="PROSITE" id="PS00105">
    <property type="entry name" value="AA_TRANSFER_CLASS_1"/>
    <property type="match status" value="1"/>
</dbReference>
<evidence type="ECO:0000313" key="4">
    <source>
        <dbReference type="EMBL" id="MBD3108332.1"/>
    </source>
</evidence>
<dbReference type="SUPFAM" id="SSF53383">
    <property type="entry name" value="PLP-dependent transferases"/>
    <property type="match status" value="1"/>
</dbReference>
<organism evidence="4 5">
    <name type="scientific">Peribacillus faecalis</name>
    <dbReference type="NCBI Taxonomy" id="2772559"/>
    <lineage>
        <taxon>Bacteria</taxon>
        <taxon>Bacillati</taxon>
        <taxon>Bacillota</taxon>
        <taxon>Bacilli</taxon>
        <taxon>Bacillales</taxon>
        <taxon>Bacillaceae</taxon>
        <taxon>Peribacillus</taxon>
    </lineage>
</organism>
<dbReference type="NCBIfam" id="NF006755">
    <property type="entry name" value="PRK09275.1"/>
    <property type="match status" value="1"/>
</dbReference>
<keyword evidence="4" id="KW-0456">Lyase</keyword>
<dbReference type="GO" id="GO:0030170">
    <property type="term" value="F:pyridoxal phosphate binding"/>
    <property type="evidence" value="ECO:0007669"/>
    <property type="project" value="InterPro"/>
</dbReference>
<name>A0A927CV12_9BACI</name>
<reference evidence="4" key="1">
    <citation type="submission" date="2020-09" db="EMBL/GenBank/DDBJ databases">
        <title>Bacillus faecalis sp. nov., a moderately halophilic bacterium isolated from cow faeces.</title>
        <authorList>
            <person name="Jiang L."/>
            <person name="Lee J."/>
        </authorList>
    </citation>
    <scope>NUCLEOTIDE SEQUENCE</scope>
    <source>
        <strain evidence="4">AGMB 02131</strain>
    </source>
</reference>
<accession>A0A927CV12</accession>
<dbReference type="Pfam" id="PF00155">
    <property type="entry name" value="Aminotran_1_2"/>
    <property type="match status" value="1"/>
</dbReference>
<comment type="similarity">
    <text evidence="2">Belongs to the class-I pyridoxal-phosphate-dependent aminotransferase family.</text>
</comment>
<dbReference type="RefSeq" id="WP_190997875.1">
    <property type="nucleotide sequence ID" value="NZ_JACXSI010000016.1"/>
</dbReference>
<feature type="domain" description="Aminotransferase class I/classII large" evidence="3">
    <location>
        <begin position="192"/>
        <end position="525"/>
    </location>
</feature>
<dbReference type="PANTHER" id="PTHR43795">
    <property type="entry name" value="BIFUNCTIONAL ASPARTATE AMINOTRANSFERASE AND GLUTAMATE/ASPARTATE-PREPHENATE AMINOTRANSFERASE-RELATED"/>
    <property type="match status" value="1"/>
</dbReference>
<dbReference type="GO" id="GO:0008483">
    <property type="term" value="F:transaminase activity"/>
    <property type="evidence" value="ECO:0007669"/>
    <property type="project" value="UniProtKB-KW"/>
</dbReference>
<comment type="caution">
    <text evidence="4">The sequence shown here is derived from an EMBL/GenBank/DDBJ whole genome shotgun (WGS) entry which is preliminary data.</text>
</comment>
<keyword evidence="2" id="KW-0032">Aminotransferase</keyword>
<dbReference type="InterPro" id="IPR022518">
    <property type="entry name" value="Aspartate_4-decarboxylase"/>
</dbReference>
<dbReference type="EMBL" id="JACXSI010000016">
    <property type="protein sequence ID" value="MBD3108332.1"/>
    <property type="molecule type" value="Genomic_DNA"/>
</dbReference>
<gene>
    <name evidence="4" type="primary">aspD</name>
    <name evidence="4" type="ORF">IEO70_08130</name>
</gene>
<dbReference type="InterPro" id="IPR050478">
    <property type="entry name" value="Ethylene_sulfur-biosynth"/>
</dbReference>
<evidence type="ECO:0000259" key="3">
    <source>
        <dbReference type="Pfam" id="PF00155"/>
    </source>
</evidence>
<sequence>MNKDQLTRKELIEKYHTLSPFEIKDELIKLATKSERKGVRVLLNAGRGNPNWTASTPRQAFFTLGHFAVLETKRMWNDGDLAGMPEQPGIYERFKIFYAENKEAGGIDLLSRIIDYGVEQHGFEPDSWLFELVDGIIGDNYPVPDRMLVKIEKVVREYVLQEMGGNPKDNSYDLFAVEGGTAAMCYIFDSLMANRLMKKGEKLALMVPIFTPYLDIPRLPRYEFEVVPIHASAISGNGRHTWQYPKEELDKLSDPSVKAVCVVNPSNPPSVAMDEDTLAYFKKIVEEKNPNLMIVTDDVYGTFADDFKSLLISLPYNTLGVYSFSKYFGVTGWRLGVIALAQDNVYNKLIANLPQEAKDRLKERYESLTTTPEGLSFIDRLVADSRHVALNHTAGLSTPQQVQMAIFSIFALLDKENSYKQQTKEICRERKKILYDHLVELTMIPNKHSTSYYNEFDLLIWAKMKYGEEFVTYLKEERSAIEFLFDLAEKYSIVLLNGSGFEGPSWSIRVSLANLKNEQYAKIGKAINELFEQYSSDWKNNKVE</sequence>